<feature type="compositionally biased region" description="Polar residues" evidence="1">
    <location>
        <begin position="99"/>
        <end position="114"/>
    </location>
</feature>
<accession>A0AAV7NHW7</accession>
<feature type="compositionally biased region" description="Basic and acidic residues" evidence="1">
    <location>
        <begin position="55"/>
        <end position="94"/>
    </location>
</feature>
<feature type="region of interest" description="Disordered" evidence="1">
    <location>
        <begin position="1"/>
        <end position="202"/>
    </location>
</feature>
<feature type="compositionally biased region" description="Basic and acidic residues" evidence="1">
    <location>
        <begin position="147"/>
        <end position="186"/>
    </location>
</feature>
<comment type="caution">
    <text evidence="2">The sequence shown here is derived from an EMBL/GenBank/DDBJ whole genome shotgun (WGS) entry which is preliminary data.</text>
</comment>
<dbReference type="Proteomes" id="UP001066276">
    <property type="component" value="Chromosome 8"/>
</dbReference>
<dbReference type="EMBL" id="JANPWB010000012">
    <property type="protein sequence ID" value="KAJ1115688.1"/>
    <property type="molecule type" value="Genomic_DNA"/>
</dbReference>
<evidence type="ECO:0000256" key="1">
    <source>
        <dbReference type="SAM" id="MobiDB-lite"/>
    </source>
</evidence>
<evidence type="ECO:0000313" key="2">
    <source>
        <dbReference type="EMBL" id="KAJ1115688.1"/>
    </source>
</evidence>
<proteinExistence type="predicted"/>
<organism evidence="2 3">
    <name type="scientific">Pleurodeles waltl</name>
    <name type="common">Iberian ribbed newt</name>
    <dbReference type="NCBI Taxonomy" id="8319"/>
    <lineage>
        <taxon>Eukaryota</taxon>
        <taxon>Metazoa</taxon>
        <taxon>Chordata</taxon>
        <taxon>Craniata</taxon>
        <taxon>Vertebrata</taxon>
        <taxon>Euteleostomi</taxon>
        <taxon>Amphibia</taxon>
        <taxon>Batrachia</taxon>
        <taxon>Caudata</taxon>
        <taxon>Salamandroidea</taxon>
        <taxon>Salamandridae</taxon>
        <taxon>Pleurodelinae</taxon>
        <taxon>Pleurodeles</taxon>
    </lineage>
</organism>
<name>A0AAV7NHW7_PLEWA</name>
<feature type="compositionally biased region" description="Polar residues" evidence="1">
    <location>
        <begin position="191"/>
        <end position="202"/>
    </location>
</feature>
<feature type="compositionally biased region" description="Polar residues" evidence="1">
    <location>
        <begin position="1"/>
        <end position="17"/>
    </location>
</feature>
<sequence>MNRLSSPLHSRRQTQQAVPDDWGFLSTSESGGSGGNKTRDPAMLWGERGLGRWRQHQEEHGKWRQHQEQHHERPHQEEHLEERHEEEHPEKLDEPSEFTPAQQTLDPASSTRQWQFLLRLKSRGPGGSKTRDPATLWGERGLGRWRQHQEEHGKWRQHQEQHHERPHQEEHLEERHEEEHPEKLDEPSEFTPAQQTLDPASSTRQWQFLLRLKSRGPGGSKTRDPATLWGERGLGRYEDLGLIYSCSTSGRREGDRPLTYFTAI</sequence>
<dbReference type="AlphaFoldDB" id="A0AAV7NHW7"/>
<evidence type="ECO:0000313" key="3">
    <source>
        <dbReference type="Proteomes" id="UP001066276"/>
    </source>
</evidence>
<protein>
    <submittedName>
        <fullName evidence="2">Uncharacterized protein</fullName>
    </submittedName>
</protein>
<gene>
    <name evidence="2" type="ORF">NDU88_003910</name>
</gene>
<reference evidence="2" key="1">
    <citation type="journal article" date="2022" name="bioRxiv">
        <title>Sequencing and chromosome-scale assembly of the giantPleurodeles waltlgenome.</title>
        <authorList>
            <person name="Brown T."/>
            <person name="Elewa A."/>
            <person name="Iarovenko S."/>
            <person name="Subramanian E."/>
            <person name="Araus A.J."/>
            <person name="Petzold A."/>
            <person name="Susuki M."/>
            <person name="Suzuki K.-i.T."/>
            <person name="Hayashi T."/>
            <person name="Toyoda A."/>
            <person name="Oliveira C."/>
            <person name="Osipova E."/>
            <person name="Leigh N.D."/>
            <person name="Simon A."/>
            <person name="Yun M.H."/>
        </authorList>
    </citation>
    <scope>NUCLEOTIDE SEQUENCE</scope>
    <source>
        <strain evidence="2">20211129_DDA</strain>
        <tissue evidence="2">Liver</tissue>
    </source>
</reference>
<keyword evidence="3" id="KW-1185">Reference proteome</keyword>